<gene>
    <name evidence="3" type="ORF">DW322_07930</name>
</gene>
<keyword evidence="1" id="KW-0560">Oxidoreductase</keyword>
<dbReference type="Gene3D" id="3.50.50.60">
    <property type="entry name" value="FAD/NAD(P)-binding domain"/>
    <property type="match status" value="2"/>
</dbReference>
<dbReference type="InterPro" id="IPR036188">
    <property type="entry name" value="FAD/NAD-bd_sf"/>
</dbReference>
<evidence type="ECO:0000313" key="4">
    <source>
        <dbReference type="Proteomes" id="UP000471120"/>
    </source>
</evidence>
<organism evidence="3 4">
    <name type="scientific">Rhodococcus rhodnii</name>
    <dbReference type="NCBI Taxonomy" id="38312"/>
    <lineage>
        <taxon>Bacteria</taxon>
        <taxon>Bacillati</taxon>
        <taxon>Actinomycetota</taxon>
        <taxon>Actinomycetes</taxon>
        <taxon>Mycobacteriales</taxon>
        <taxon>Nocardiaceae</taxon>
        <taxon>Rhodococcus</taxon>
    </lineage>
</organism>
<dbReference type="PRINTS" id="PR00420">
    <property type="entry name" value="RNGMNOXGNASE"/>
</dbReference>
<accession>A0A6P2CEL8</accession>
<dbReference type="GO" id="GO:0016491">
    <property type="term" value="F:oxidoreductase activity"/>
    <property type="evidence" value="ECO:0007669"/>
    <property type="project" value="UniProtKB-KW"/>
</dbReference>
<reference evidence="3 4" key="1">
    <citation type="submission" date="2018-07" db="EMBL/GenBank/DDBJ databases">
        <title>Genome sequence of Rhodococcus rhodnii ATCC 35071 from Rhodnius prolixus.</title>
        <authorList>
            <person name="Patel V."/>
            <person name="Vogel K.J."/>
        </authorList>
    </citation>
    <scope>NUCLEOTIDE SEQUENCE [LARGE SCALE GENOMIC DNA]</scope>
    <source>
        <strain evidence="3 4">ATCC 35071</strain>
    </source>
</reference>
<dbReference type="EMBL" id="QRCM01000001">
    <property type="protein sequence ID" value="TXG90161.1"/>
    <property type="molecule type" value="Genomic_DNA"/>
</dbReference>
<protein>
    <submittedName>
        <fullName evidence="3">FAD-binding protein</fullName>
    </submittedName>
</protein>
<evidence type="ECO:0000256" key="1">
    <source>
        <dbReference type="ARBA" id="ARBA00023002"/>
    </source>
</evidence>
<dbReference type="PANTHER" id="PTHR43476">
    <property type="entry name" value="3-(3-HYDROXY-PHENYL)PROPIONATE/3-HYDROXYCINNAMIC ACID HYDROXYLASE"/>
    <property type="match status" value="1"/>
</dbReference>
<name>A0A6P2CEL8_9NOCA</name>
<dbReference type="PANTHER" id="PTHR43476:SF5">
    <property type="entry name" value="FAD-DEPENDENT MONOOXYGENASE"/>
    <property type="match status" value="1"/>
</dbReference>
<dbReference type="AlphaFoldDB" id="A0A6P2CEL8"/>
<dbReference type="Proteomes" id="UP000471120">
    <property type="component" value="Unassembled WGS sequence"/>
</dbReference>
<evidence type="ECO:0000259" key="2">
    <source>
        <dbReference type="Pfam" id="PF01494"/>
    </source>
</evidence>
<proteinExistence type="predicted"/>
<dbReference type="RefSeq" id="WP_010837466.1">
    <property type="nucleotide sequence ID" value="NZ_QRCM01000001.1"/>
</dbReference>
<dbReference type="InterPro" id="IPR002938">
    <property type="entry name" value="FAD-bd"/>
</dbReference>
<dbReference type="Pfam" id="PF01494">
    <property type="entry name" value="FAD_binding_3"/>
    <property type="match status" value="1"/>
</dbReference>
<evidence type="ECO:0000313" key="3">
    <source>
        <dbReference type="EMBL" id="TXG90161.1"/>
    </source>
</evidence>
<dbReference type="GO" id="GO:0071949">
    <property type="term" value="F:FAD binding"/>
    <property type="evidence" value="ECO:0007669"/>
    <property type="project" value="InterPro"/>
</dbReference>
<sequence>MTDVDFLVVGAGPAGMLTATLLARAGFDVAVLEKAAGLRRSFRGESVSPDSVRILRDLGVLAQVPDGAMRTVLGTTITDDGSRVLTVDFDRLLPGLELPAEIPQDTLLAAVHAVACAPETPGTVDVRFGAKVTALEFDGGRVAGVRYQAGRDERLITAGLTIAADGRYSTVRDIANIEYDKNMLARDFLWMKVTAPSEWDSDRYHVRINRSDHVVCIPTVPDMVRLGVNIPQGGIRDVRERGFDAFRDQVAAAVPELSDALRAEVTGWRDTSMLDIFTTEAERWSVPGLVLIGDAAHTMTPVLAQGVNNAIVDALVLTDELRAATAPGAVDPATADAAALRFAELRRPHVDAARATQLRQEHLFELRGLGAVVRRLVYRIVDHLPPVQRRIWTPVYYALTDAANPASAALRRWLEVVPPTTAERERREHDLD</sequence>
<dbReference type="InterPro" id="IPR050631">
    <property type="entry name" value="PheA/TfdB_FAD_monoxygenase"/>
</dbReference>
<comment type="caution">
    <text evidence="3">The sequence shown here is derived from an EMBL/GenBank/DDBJ whole genome shotgun (WGS) entry which is preliminary data.</text>
</comment>
<dbReference type="SUPFAM" id="SSF51905">
    <property type="entry name" value="FAD/NAD(P)-binding domain"/>
    <property type="match status" value="1"/>
</dbReference>
<feature type="domain" description="FAD-binding" evidence="2">
    <location>
        <begin position="4"/>
        <end position="324"/>
    </location>
</feature>